<dbReference type="InterPro" id="IPR036770">
    <property type="entry name" value="Ankyrin_rpt-contain_sf"/>
</dbReference>
<protein>
    <submittedName>
        <fullName evidence="5">Ankyrin repeat-containing domain protein</fullName>
    </submittedName>
</protein>
<dbReference type="AlphaFoldDB" id="A0A5N6U9F6"/>
<evidence type="ECO:0000256" key="2">
    <source>
        <dbReference type="ARBA" id="ARBA00023043"/>
    </source>
</evidence>
<dbReference type="Pfam" id="PF12937">
    <property type="entry name" value="F-box-like"/>
    <property type="match status" value="1"/>
</dbReference>
<feature type="repeat" description="ANK" evidence="3">
    <location>
        <begin position="409"/>
        <end position="430"/>
    </location>
</feature>
<evidence type="ECO:0000256" key="1">
    <source>
        <dbReference type="ARBA" id="ARBA00022737"/>
    </source>
</evidence>
<keyword evidence="2 3" id="KW-0040">ANK repeat</keyword>
<accession>A0A5N6U9F6</accession>
<dbReference type="SMART" id="SM00248">
    <property type="entry name" value="ANK"/>
    <property type="match status" value="12"/>
</dbReference>
<evidence type="ECO:0000313" key="5">
    <source>
        <dbReference type="EMBL" id="KAE8155255.1"/>
    </source>
</evidence>
<dbReference type="PANTHER" id="PTHR24198">
    <property type="entry name" value="ANKYRIN REPEAT AND PROTEIN KINASE DOMAIN-CONTAINING PROTEIN"/>
    <property type="match status" value="1"/>
</dbReference>
<dbReference type="SUPFAM" id="SSF48403">
    <property type="entry name" value="Ankyrin repeat"/>
    <property type="match status" value="3"/>
</dbReference>
<organism evidence="5 6">
    <name type="scientific">Aspergillus avenaceus</name>
    <dbReference type="NCBI Taxonomy" id="36643"/>
    <lineage>
        <taxon>Eukaryota</taxon>
        <taxon>Fungi</taxon>
        <taxon>Dikarya</taxon>
        <taxon>Ascomycota</taxon>
        <taxon>Pezizomycotina</taxon>
        <taxon>Eurotiomycetes</taxon>
        <taxon>Eurotiomycetidae</taxon>
        <taxon>Eurotiales</taxon>
        <taxon>Aspergillaceae</taxon>
        <taxon>Aspergillus</taxon>
        <taxon>Aspergillus subgen. Circumdati</taxon>
    </lineage>
</organism>
<evidence type="ECO:0000259" key="4">
    <source>
        <dbReference type="PROSITE" id="PS50181"/>
    </source>
</evidence>
<dbReference type="OrthoDB" id="366390at2759"/>
<dbReference type="PROSITE" id="PS50297">
    <property type="entry name" value="ANK_REP_REGION"/>
    <property type="match status" value="5"/>
</dbReference>
<feature type="repeat" description="ANK" evidence="3">
    <location>
        <begin position="156"/>
        <end position="188"/>
    </location>
</feature>
<dbReference type="InterPro" id="IPR001810">
    <property type="entry name" value="F-box_dom"/>
</dbReference>
<feature type="repeat" description="ANK" evidence="3">
    <location>
        <begin position="256"/>
        <end position="278"/>
    </location>
</feature>
<dbReference type="InterPro" id="IPR002110">
    <property type="entry name" value="Ankyrin_rpt"/>
</dbReference>
<dbReference type="Proteomes" id="UP000325780">
    <property type="component" value="Unassembled WGS sequence"/>
</dbReference>
<keyword evidence="6" id="KW-1185">Reference proteome</keyword>
<evidence type="ECO:0000256" key="3">
    <source>
        <dbReference type="PROSITE-ProRule" id="PRU00023"/>
    </source>
</evidence>
<reference evidence="5 6" key="1">
    <citation type="submission" date="2019-04" db="EMBL/GenBank/DDBJ databases">
        <title>Friends and foes A comparative genomics study of 23 Aspergillus species from section Flavi.</title>
        <authorList>
            <consortium name="DOE Joint Genome Institute"/>
            <person name="Kjaerbolling I."/>
            <person name="Vesth T."/>
            <person name="Frisvad J.C."/>
            <person name="Nybo J.L."/>
            <person name="Theobald S."/>
            <person name="Kildgaard S."/>
            <person name="Isbrandt T."/>
            <person name="Kuo A."/>
            <person name="Sato A."/>
            <person name="Lyhne E.K."/>
            <person name="Kogle M.E."/>
            <person name="Wiebenga A."/>
            <person name="Kun R.S."/>
            <person name="Lubbers R.J."/>
            <person name="Makela M.R."/>
            <person name="Barry K."/>
            <person name="Chovatia M."/>
            <person name="Clum A."/>
            <person name="Daum C."/>
            <person name="Haridas S."/>
            <person name="He G."/>
            <person name="LaButti K."/>
            <person name="Lipzen A."/>
            <person name="Mondo S."/>
            <person name="Riley R."/>
            <person name="Salamov A."/>
            <person name="Simmons B.A."/>
            <person name="Magnuson J.K."/>
            <person name="Henrissat B."/>
            <person name="Mortensen U.H."/>
            <person name="Larsen T.O."/>
            <person name="Devries R.P."/>
            <person name="Grigoriev I.V."/>
            <person name="Machida M."/>
            <person name="Baker S.E."/>
            <person name="Andersen M.R."/>
        </authorList>
    </citation>
    <scope>NUCLEOTIDE SEQUENCE [LARGE SCALE GENOMIC DNA]</scope>
    <source>
        <strain evidence="5 6">IBT 18842</strain>
    </source>
</reference>
<feature type="repeat" description="ANK" evidence="3">
    <location>
        <begin position="477"/>
        <end position="509"/>
    </location>
</feature>
<gene>
    <name evidence="5" type="ORF">BDV25DRAFT_406</name>
</gene>
<feature type="repeat" description="ANK" evidence="3">
    <location>
        <begin position="190"/>
        <end position="222"/>
    </location>
</feature>
<proteinExistence type="predicted"/>
<dbReference type="PANTHER" id="PTHR24198:SF165">
    <property type="entry name" value="ANKYRIN REPEAT-CONTAINING PROTEIN-RELATED"/>
    <property type="match status" value="1"/>
</dbReference>
<dbReference type="Pfam" id="PF12796">
    <property type="entry name" value="Ank_2"/>
    <property type="match status" value="5"/>
</dbReference>
<dbReference type="PROSITE" id="PS50088">
    <property type="entry name" value="ANK_REPEAT"/>
    <property type="match status" value="6"/>
</dbReference>
<sequence>MAGLENIPTELILSICQALDDFDDLLRLRGCCRRLRGIIDVPEYRDSILRTIMNKIHLTQFSTAEAMAALMEQMSRQTPSISDMVLRWQSFEALQRPECTYQASEDDDYRILVEALRSDDPDYVGLPLSWAAARGVAPLVQMMLNEIEDVNAFRDLDMTPLCLAAQRGHERVVRMLLDKEAKTEQKDRTTFKTPLAWASFYGRANIVDMLLERGANIDPKQRHGKTPLCVAVESENDTMVKHLLLKGAQVRTRTSDGRTPLHHAVFCHKEEMLSILLDWCSTHGCEDLFVSRDNRGTTPLHDICSRGCSVNVIRCLTAGGYQACVFDNKGASPLMRALRSDSVIHGTEDEDDFFEKIKLLSKDPAVIIARTTTQQKTPLHAAAKWSDPRVLAWLLEHGGQSALNIPDASGRTPLIMALDEGNTKVVEYLLGALDIDVNCQMKSRRTALHLAAENCTPKEITSLLRLNPALLNDADVEGVTPLLEAFQCHKLENCKCLLEHGADASIANNYGVDPFRYATDETQEIELFDILLDYDHVSLDGGGNRLHKAVRGISTQRVIDVLHSPGINIFDQNEVGDTALHISVRSGCDEKTEEFTKILLKRDSTFTLASMPNNSGKTALDMALERGREDLIEMLVQTRWNSTLGLEWSEETSWIQKYSYQSWYPKLLRIIEASRPHLAAQRQLLVDQCGGMPLTVSREETELFKWTYTHRPGTQPYLSVKIPMKRHFPVRRLILATASHDTRVNDRDKIYEITDGGYIGSRTWFEVAVGKPSESYRSRSYREIYRDIHTSRWLRQHTAIWDARDPSPGVREWLSSIEGGDVLYIFPKPYKLGWCISVSEVTLTVFYERP</sequence>
<feature type="domain" description="F-box" evidence="4">
    <location>
        <begin position="1"/>
        <end position="52"/>
    </location>
</feature>
<name>A0A5N6U9F6_ASPAV</name>
<feature type="repeat" description="ANK" evidence="3">
    <location>
        <begin position="223"/>
        <end position="255"/>
    </location>
</feature>
<dbReference type="InterPro" id="IPR036047">
    <property type="entry name" value="F-box-like_dom_sf"/>
</dbReference>
<dbReference type="SUPFAM" id="SSF81383">
    <property type="entry name" value="F-box domain"/>
    <property type="match status" value="1"/>
</dbReference>
<evidence type="ECO:0000313" key="6">
    <source>
        <dbReference type="Proteomes" id="UP000325780"/>
    </source>
</evidence>
<dbReference type="PROSITE" id="PS50181">
    <property type="entry name" value="FBOX"/>
    <property type="match status" value="1"/>
</dbReference>
<dbReference type="EMBL" id="ML742023">
    <property type="protein sequence ID" value="KAE8155255.1"/>
    <property type="molecule type" value="Genomic_DNA"/>
</dbReference>
<keyword evidence="1" id="KW-0677">Repeat</keyword>
<dbReference type="Gene3D" id="1.25.40.20">
    <property type="entry name" value="Ankyrin repeat-containing domain"/>
    <property type="match status" value="4"/>
</dbReference>